<comment type="caution">
    <text evidence="2">The sequence shown here is derived from an EMBL/GenBank/DDBJ whole genome shotgun (WGS) entry which is preliminary data.</text>
</comment>
<evidence type="ECO:0000256" key="1">
    <source>
        <dbReference type="SAM" id="MobiDB-lite"/>
    </source>
</evidence>
<dbReference type="EMBL" id="JBGMDY010000005">
    <property type="protein sequence ID" value="KAL2333473.1"/>
    <property type="molecule type" value="Genomic_DNA"/>
</dbReference>
<proteinExistence type="predicted"/>
<organism evidence="2 3">
    <name type="scientific">Flemingia macrophylla</name>
    <dbReference type="NCBI Taxonomy" id="520843"/>
    <lineage>
        <taxon>Eukaryota</taxon>
        <taxon>Viridiplantae</taxon>
        <taxon>Streptophyta</taxon>
        <taxon>Embryophyta</taxon>
        <taxon>Tracheophyta</taxon>
        <taxon>Spermatophyta</taxon>
        <taxon>Magnoliopsida</taxon>
        <taxon>eudicotyledons</taxon>
        <taxon>Gunneridae</taxon>
        <taxon>Pentapetalae</taxon>
        <taxon>rosids</taxon>
        <taxon>fabids</taxon>
        <taxon>Fabales</taxon>
        <taxon>Fabaceae</taxon>
        <taxon>Papilionoideae</taxon>
        <taxon>50 kb inversion clade</taxon>
        <taxon>NPAAA clade</taxon>
        <taxon>indigoferoid/millettioid clade</taxon>
        <taxon>Phaseoleae</taxon>
        <taxon>Flemingia</taxon>
    </lineage>
</organism>
<name>A0ABD1MCF5_9FABA</name>
<evidence type="ECO:0000313" key="2">
    <source>
        <dbReference type="EMBL" id="KAL2333473.1"/>
    </source>
</evidence>
<gene>
    <name evidence="2" type="ORF">Fmac_014686</name>
</gene>
<accession>A0ABD1MCF5</accession>
<feature type="region of interest" description="Disordered" evidence="1">
    <location>
        <begin position="60"/>
        <end position="127"/>
    </location>
</feature>
<dbReference type="Proteomes" id="UP001603857">
    <property type="component" value="Unassembled WGS sequence"/>
</dbReference>
<sequence>MRGSSSLSSNEFGDNDPILVSNPTNALVIDDDFSTVITKPNDNSNEFVASSLGCWQNYGSNPITPSSLPSRPSPHQQHGEGNVEQDRLWEKLLARRPGGPSHQLSRGGGLGGAESQSKCGAWAVTVK</sequence>
<feature type="compositionally biased region" description="Polar residues" evidence="1">
    <location>
        <begin position="60"/>
        <end position="76"/>
    </location>
</feature>
<reference evidence="2 3" key="1">
    <citation type="submission" date="2024-08" db="EMBL/GenBank/DDBJ databases">
        <title>Insights into the chromosomal genome structure of Flemingia macrophylla.</title>
        <authorList>
            <person name="Ding Y."/>
            <person name="Zhao Y."/>
            <person name="Bi W."/>
            <person name="Wu M."/>
            <person name="Zhao G."/>
            <person name="Gong Y."/>
            <person name="Li W."/>
            <person name="Zhang P."/>
        </authorList>
    </citation>
    <scope>NUCLEOTIDE SEQUENCE [LARGE SCALE GENOMIC DNA]</scope>
    <source>
        <strain evidence="2">DYQJB</strain>
        <tissue evidence="2">Leaf</tissue>
    </source>
</reference>
<protein>
    <submittedName>
        <fullName evidence="2">Uncharacterized protein</fullName>
    </submittedName>
</protein>
<evidence type="ECO:0000313" key="3">
    <source>
        <dbReference type="Proteomes" id="UP001603857"/>
    </source>
</evidence>
<keyword evidence="3" id="KW-1185">Reference proteome</keyword>
<dbReference type="AlphaFoldDB" id="A0ABD1MCF5"/>
<feature type="compositionally biased region" description="Basic and acidic residues" evidence="1">
    <location>
        <begin position="84"/>
        <end position="93"/>
    </location>
</feature>
<feature type="region of interest" description="Disordered" evidence="1">
    <location>
        <begin position="1"/>
        <end position="22"/>
    </location>
</feature>
<feature type="compositionally biased region" description="Polar residues" evidence="1">
    <location>
        <begin position="1"/>
        <end position="12"/>
    </location>
</feature>